<dbReference type="AlphaFoldDB" id="A0A176QAW4"/>
<keyword evidence="7 11" id="KW-1133">Transmembrane helix</keyword>
<protein>
    <recommendedName>
        <fullName evidence="10">Cytochrome c oxidase polypeptide 4</fullName>
        <ecNumber evidence="10">7.1.1.9</ecNumber>
    </recommendedName>
    <alternativeName>
        <fullName evidence="10">Cytochrome aa3 subunit 4</fullName>
    </alternativeName>
    <alternativeName>
        <fullName evidence="10">Cytochrome c oxidase polypeptide IV</fullName>
    </alternativeName>
</protein>
<comment type="subcellular location">
    <subcellularLocation>
        <location evidence="2">Cell membrane</location>
        <topology evidence="2">Multi-pass membrane protein</topology>
    </subcellularLocation>
</comment>
<sequence length="133" mass="14591">MKPEYKLFGILAVFFFLVGTIYGLVTQWDEPVGFVGLYLAGGLGVMIAFYLAKTASKLPLRPEDDLDGEIEQQAGSYGSFAPYSWWPLWLALSGSIVFLGVAVGIWVAVLGAVFGVFALVGWVFEYYKGEHAH</sequence>
<organism evidence="12 13">
    <name type="scientific">Janibacter melonis</name>
    <dbReference type="NCBI Taxonomy" id="262209"/>
    <lineage>
        <taxon>Bacteria</taxon>
        <taxon>Bacillati</taxon>
        <taxon>Actinomycetota</taxon>
        <taxon>Actinomycetes</taxon>
        <taxon>Micrococcales</taxon>
        <taxon>Intrasporangiaceae</taxon>
        <taxon>Janibacter</taxon>
    </lineage>
</organism>
<evidence type="ECO:0000256" key="7">
    <source>
        <dbReference type="ARBA" id="ARBA00022989"/>
    </source>
</evidence>
<evidence type="ECO:0000256" key="8">
    <source>
        <dbReference type="ARBA" id="ARBA00023136"/>
    </source>
</evidence>
<dbReference type="GO" id="GO:0005886">
    <property type="term" value="C:plasma membrane"/>
    <property type="evidence" value="ECO:0007669"/>
    <property type="project" value="UniProtKB-SubCell"/>
</dbReference>
<dbReference type="STRING" id="262209.AWH69_10735"/>
<dbReference type="Pfam" id="PF12270">
    <property type="entry name" value="Cyt_c_ox_IV"/>
    <property type="match status" value="1"/>
</dbReference>
<evidence type="ECO:0000313" key="12">
    <source>
        <dbReference type="EMBL" id="OAB86881.1"/>
    </source>
</evidence>
<keyword evidence="6 10" id="KW-1278">Translocase</keyword>
<dbReference type="PIRSF" id="PIRSF017385">
    <property type="entry name" value="CtaF"/>
    <property type="match status" value="1"/>
</dbReference>
<comment type="subunit">
    <text evidence="10">Associates with subunits I, II and III to form cytochrome c oxidase.</text>
</comment>
<feature type="transmembrane region" description="Helical" evidence="11">
    <location>
        <begin position="31"/>
        <end position="52"/>
    </location>
</feature>
<dbReference type="RefSeq" id="WP_068275239.1">
    <property type="nucleotide sequence ID" value="NZ_LQZG01000003.1"/>
</dbReference>
<dbReference type="EC" id="7.1.1.9" evidence="10"/>
<proteinExistence type="inferred from homology"/>
<evidence type="ECO:0000256" key="10">
    <source>
        <dbReference type="PIRNR" id="PIRNR017385"/>
    </source>
</evidence>
<comment type="caution">
    <text evidence="12">The sequence shown here is derived from an EMBL/GenBank/DDBJ whole genome shotgun (WGS) entry which is preliminary data.</text>
</comment>
<dbReference type="EMBL" id="LQZG01000003">
    <property type="protein sequence ID" value="OAB86881.1"/>
    <property type="molecule type" value="Genomic_DNA"/>
</dbReference>
<keyword evidence="5 11" id="KW-0812">Transmembrane</keyword>
<dbReference type="InterPro" id="IPR021050">
    <property type="entry name" value="Cyt_c_oxidase_su4_actinobac"/>
</dbReference>
<dbReference type="Proteomes" id="UP000076976">
    <property type="component" value="Unassembled WGS sequence"/>
</dbReference>
<evidence type="ECO:0000256" key="6">
    <source>
        <dbReference type="ARBA" id="ARBA00022967"/>
    </source>
</evidence>
<feature type="transmembrane region" description="Helical" evidence="11">
    <location>
        <begin position="7"/>
        <end position="25"/>
    </location>
</feature>
<dbReference type="GO" id="GO:0022900">
    <property type="term" value="P:electron transport chain"/>
    <property type="evidence" value="ECO:0007669"/>
    <property type="project" value="InterPro"/>
</dbReference>
<evidence type="ECO:0000256" key="5">
    <source>
        <dbReference type="ARBA" id="ARBA00022692"/>
    </source>
</evidence>
<comment type="similarity">
    <text evidence="3 10">Belongs to the cytochrome c oxidase bacterial subunit CtaF family.</text>
</comment>
<comment type="function">
    <text evidence="1 10">Part of cytochrome c oxidase, its function is unknown.</text>
</comment>
<reference evidence="12 13" key="1">
    <citation type="submission" date="2016-01" db="EMBL/GenBank/DDBJ databases">
        <title>Janibacter melonis strain CD11_4 genome sequencing and assembly.</title>
        <authorList>
            <person name="Nair G.R."/>
            <person name="Kaur G."/>
            <person name="Chander A.M."/>
            <person name="Mayilraj S."/>
        </authorList>
    </citation>
    <scope>NUCLEOTIDE SEQUENCE [LARGE SCALE GENOMIC DNA]</scope>
    <source>
        <strain evidence="12 13">CD11-4</strain>
    </source>
</reference>
<evidence type="ECO:0000313" key="13">
    <source>
        <dbReference type="Proteomes" id="UP000076976"/>
    </source>
</evidence>
<evidence type="ECO:0000256" key="4">
    <source>
        <dbReference type="ARBA" id="ARBA00022475"/>
    </source>
</evidence>
<accession>A0A176QAW4</accession>
<evidence type="ECO:0000256" key="9">
    <source>
        <dbReference type="ARBA" id="ARBA00047816"/>
    </source>
</evidence>
<gene>
    <name evidence="12" type="ORF">AWH69_10735</name>
</gene>
<name>A0A176QAW4_9MICO</name>
<feature type="transmembrane region" description="Helical" evidence="11">
    <location>
        <begin position="96"/>
        <end position="124"/>
    </location>
</feature>
<evidence type="ECO:0000256" key="2">
    <source>
        <dbReference type="ARBA" id="ARBA00004651"/>
    </source>
</evidence>
<keyword evidence="8 10" id="KW-0472">Membrane</keyword>
<dbReference type="GO" id="GO:0004129">
    <property type="term" value="F:cytochrome-c oxidase activity"/>
    <property type="evidence" value="ECO:0007669"/>
    <property type="project" value="UniProtKB-EC"/>
</dbReference>
<keyword evidence="13" id="KW-1185">Reference proteome</keyword>
<evidence type="ECO:0000256" key="11">
    <source>
        <dbReference type="SAM" id="Phobius"/>
    </source>
</evidence>
<evidence type="ECO:0000256" key="1">
    <source>
        <dbReference type="ARBA" id="ARBA00002536"/>
    </source>
</evidence>
<keyword evidence="4 10" id="KW-1003">Cell membrane</keyword>
<comment type="catalytic activity">
    <reaction evidence="9 10">
        <text>4 Fe(II)-[cytochrome c] + O2 + 8 H(+)(in) = 4 Fe(III)-[cytochrome c] + 2 H2O + 4 H(+)(out)</text>
        <dbReference type="Rhea" id="RHEA:11436"/>
        <dbReference type="Rhea" id="RHEA-COMP:10350"/>
        <dbReference type="Rhea" id="RHEA-COMP:14399"/>
        <dbReference type="ChEBI" id="CHEBI:15377"/>
        <dbReference type="ChEBI" id="CHEBI:15378"/>
        <dbReference type="ChEBI" id="CHEBI:15379"/>
        <dbReference type="ChEBI" id="CHEBI:29033"/>
        <dbReference type="ChEBI" id="CHEBI:29034"/>
        <dbReference type="EC" id="7.1.1.9"/>
    </reaction>
</comment>
<evidence type="ECO:0000256" key="3">
    <source>
        <dbReference type="ARBA" id="ARBA00006870"/>
    </source>
</evidence>